<accession>A0A2G2X2R6</accession>
<dbReference type="EMBL" id="MLFT02000003">
    <property type="protein sequence ID" value="PHT51775.1"/>
    <property type="molecule type" value="Genomic_DNA"/>
</dbReference>
<evidence type="ECO:0000313" key="9">
    <source>
        <dbReference type="EMBL" id="PHT51775.1"/>
    </source>
</evidence>
<feature type="region of interest" description="Disordered" evidence="7">
    <location>
        <begin position="81"/>
        <end position="104"/>
    </location>
</feature>
<keyword evidence="10" id="KW-1185">Reference proteome</keyword>
<dbReference type="PROSITE" id="PS51806">
    <property type="entry name" value="DOG1"/>
    <property type="match status" value="1"/>
</dbReference>
<keyword evidence="2" id="KW-0805">Transcription regulation</keyword>
<feature type="compositionally biased region" description="Basic and acidic residues" evidence="7">
    <location>
        <begin position="91"/>
        <end position="104"/>
    </location>
</feature>
<organism evidence="9 10">
    <name type="scientific">Capsicum baccatum</name>
    <name type="common">Peruvian pepper</name>
    <dbReference type="NCBI Taxonomy" id="33114"/>
    <lineage>
        <taxon>Eukaryota</taxon>
        <taxon>Viridiplantae</taxon>
        <taxon>Streptophyta</taxon>
        <taxon>Embryophyta</taxon>
        <taxon>Tracheophyta</taxon>
        <taxon>Spermatophyta</taxon>
        <taxon>Magnoliopsida</taxon>
        <taxon>eudicotyledons</taxon>
        <taxon>Gunneridae</taxon>
        <taxon>Pentapetalae</taxon>
        <taxon>asterids</taxon>
        <taxon>lamiids</taxon>
        <taxon>Solanales</taxon>
        <taxon>Solanaceae</taxon>
        <taxon>Solanoideae</taxon>
        <taxon>Capsiceae</taxon>
        <taxon>Capsicum</taxon>
    </lineage>
</organism>
<reference evidence="10" key="2">
    <citation type="journal article" date="2017" name="J. Anim. Genet.">
        <title>Multiple reference genome sequences of hot pepper reveal the massive evolution of plant disease resistance genes by retroduplication.</title>
        <authorList>
            <person name="Kim S."/>
            <person name="Park J."/>
            <person name="Yeom S.-I."/>
            <person name="Kim Y.-M."/>
            <person name="Seo E."/>
            <person name="Kim K.-T."/>
            <person name="Kim M.-S."/>
            <person name="Lee J.M."/>
            <person name="Cheong K."/>
            <person name="Shin H.-S."/>
            <person name="Kim S.-B."/>
            <person name="Han K."/>
            <person name="Lee J."/>
            <person name="Park M."/>
            <person name="Lee H.-A."/>
            <person name="Lee H.-Y."/>
            <person name="Lee Y."/>
            <person name="Oh S."/>
            <person name="Lee J.H."/>
            <person name="Choi E."/>
            <person name="Choi E."/>
            <person name="Lee S.E."/>
            <person name="Jeon J."/>
            <person name="Kim H."/>
            <person name="Choi G."/>
            <person name="Song H."/>
            <person name="Lee J."/>
            <person name="Lee S.-C."/>
            <person name="Kwon J.-K."/>
            <person name="Lee H.-Y."/>
            <person name="Koo N."/>
            <person name="Hong Y."/>
            <person name="Kim R.W."/>
            <person name="Kang W.-H."/>
            <person name="Huh J.H."/>
            <person name="Kang B.-C."/>
            <person name="Yang T.-J."/>
            <person name="Lee Y.-H."/>
            <person name="Bennetzen J.L."/>
            <person name="Choi D."/>
        </authorList>
    </citation>
    <scope>NUCLEOTIDE SEQUENCE [LARGE SCALE GENOMIC DNA]</scope>
    <source>
        <strain evidence="10">cv. PBC81</strain>
    </source>
</reference>
<dbReference type="PANTHER" id="PTHR45693">
    <property type="entry name" value="TRANSCRIPTION FACTOR TGA9"/>
    <property type="match status" value="1"/>
</dbReference>
<keyword evidence="4" id="KW-0010">Activator</keyword>
<evidence type="ECO:0000256" key="2">
    <source>
        <dbReference type="ARBA" id="ARBA00023015"/>
    </source>
</evidence>
<evidence type="ECO:0000256" key="7">
    <source>
        <dbReference type="SAM" id="MobiDB-lite"/>
    </source>
</evidence>
<keyword evidence="3 9" id="KW-0238">DNA-binding</keyword>
<dbReference type="STRING" id="33114.A0A2G2X2R6"/>
<protein>
    <submittedName>
        <fullName evidence="9">TGACG-sequence-specific DNA-binding protein TGA-2.1</fullName>
    </submittedName>
</protein>
<feature type="domain" description="DOG1" evidence="8">
    <location>
        <begin position="1"/>
        <end position="104"/>
    </location>
</feature>
<evidence type="ECO:0000256" key="3">
    <source>
        <dbReference type="ARBA" id="ARBA00023125"/>
    </source>
</evidence>
<evidence type="ECO:0000259" key="8">
    <source>
        <dbReference type="PROSITE" id="PS51806"/>
    </source>
</evidence>
<evidence type="ECO:0000256" key="4">
    <source>
        <dbReference type="ARBA" id="ARBA00023159"/>
    </source>
</evidence>
<sequence length="104" mass="11552">MATVLTERPGTLAFDAEYSQCIVNNVTAHFDEVFKVKGNATKADVFHVLSGMWKTPTENPYRAVFMWIGGFLPSELLKPSDTASGLISPMDARRRDDSDPNDSR</sequence>
<dbReference type="GO" id="GO:0005634">
    <property type="term" value="C:nucleus"/>
    <property type="evidence" value="ECO:0007669"/>
    <property type="project" value="UniProtKB-SubCell"/>
</dbReference>
<comment type="caution">
    <text evidence="9">The sequence shown here is derived from an EMBL/GenBank/DDBJ whole genome shotgun (WGS) entry which is preliminary data.</text>
</comment>
<dbReference type="InterPro" id="IPR025422">
    <property type="entry name" value="TGA_domain"/>
</dbReference>
<proteinExistence type="predicted"/>
<dbReference type="AlphaFoldDB" id="A0A2G2X2R6"/>
<keyword evidence="6" id="KW-0539">Nucleus</keyword>
<evidence type="ECO:0000256" key="1">
    <source>
        <dbReference type="ARBA" id="ARBA00004123"/>
    </source>
</evidence>
<name>A0A2G2X2R6_CAPBA</name>
<dbReference type="GO" id="GO:0006351">
    <property type="term" value="P:DNA-templated transcription"/>
    <property type="evidence" value="ECO:0007669"/>
    <property type="project" value="InterPro"/>
</dbReference>
<evidence type="ECO:0000313" key="10">
    <source>
        <dbReference type="Proteomes" id="UP000224567"/>
    </source>
</evidence>
<dbReference type="GO" id="GO:0043565">
    <property type="term" value="F:sequence-specific DNA binding"/>
    <property type="evidence" value="ECO:0007669"/>
    <property type="project" value="InterPro"/>
</dbReference>
<dbReference type="Proteomes" id="UP000224567">
    <property type="component" value="Unassembled WGS sequence"/>
</dbReference>
<keyword evidence="5" id="KW-0804">Transcription</keyword>
<dbReference type="PANTHER" id="PTHR45693:SF15">
    <property type="entry name" value="TGACG-SEQUENCE-SPECIFIC DNA-BINDING PROTEIN TGA-2.1"/>
    <property type="match status" value="1"/>
</dbReference>
<evidence type="ECO:0000256" key="6">
    <source>
        <dbReference type="ARBA" id="ARBA00023242"/>
    </source>
</evidence>
<dbReference type="Pfam" id="PF14144">
    <property type="entry name" value="DOG1"/>
    <property type="match status" value="1"/>
</dbReference>
<evidence type="ECO:0000256" key="5">
    <source>
        <dbReference type="ARBA" id="ARBA00023163"/>
    </source>
</evidence>
<comment type="subcellular location">
    <subcellularLocation>
        <location evidence="1">Nucleus</location>
    </subcellularLocation>
</comment>
<dbReference type="OrthoDB" id="2015618at2759"/>
<reference evidence="9 10" key="1">
    <citation type="journal article" date="2017" name="Genome Biol.">
        <title>New reference genome sequences of hot pepper reveal the massive evolution of plant disease-resistance genes by retroduplication.</title>
        <authorList>
            <person name="Kim S."/>
            <person name="Park J."/>
            <person name="Yeom S.I."/>
            <person name="Kim Y.M."/>
            <person name="Seo E."/>
            <person name="Kim K.T."/>
            <person name="Kim M.S."/>
            <person name="Lee J.M."/>
            <person name="Cheong K."/>
            <person name="Shin H.S."/>
            <person name="Kim S.B."/>
            <person name="Han K."/>
            <person name="Lee J."/>
            <person name="Park M."/>
            <person name="Lee H.A."/>
            <person name="Lee H.Y."/>
            <person name="Lee Y."/>
            <person name="Oh S."/>
            <person name="Lee J.H."/>
            <person name="Choi E."/>
            <person name="Choi E."/>
            <person name="Lee S.E."/>
            <person name="Jeon J."/>
            <person name="Kim H."/>
            <person name="Choi G."/>
            <person name="Song H."/>
            <person name="Lee J."/>
            <person name="Lee S.C."/>
            <person name="Kwon J.K."/>
            <person name="Lee H.Y."/>
            <person name="Koo N."/>
            <person name="Hong Y."/>
            <person name="Kim R.W."/>
            <person name="Kang W.H."/>
            <person name="Huh J.H."/>
            <person name="Kang B.C."/>
            <person name="Yang T.J."/>
            <person name="Lee Y.H."/>
            <person name="Bennetzen J.L."/>
            <person name="Choi D."/>
        </authorList>
    </citation>
    <scope>NUCLEOTIDE SEQUENCE [LARGE SCALE GENOMIC DNA]</scope>
    <source>
        <strain evidence="10">cv. PBC81</strain>
    </source>
</reference>
<gene>
    <name evidence="9" type="ORF">CQW23_06237</name>
</gene>